<protein>
    <recommendedName>
        <fullName evidence="2">nitrile hydratase</fullName>
        <ecNumber evidence="2">4.2.1.84</ecNumber>
    </recommendedName>
</protein>
<keyword evidence="9" id="KW-1185">Reference proteome</keyword>
<gene>
    <name evidence="8" type="ORF">BST47_09315</name>
</gene>
<dbReference type="GO" id="GO:0018822">
    <property type="term" value="F:nitrile hydratase activity"/>
    <property type="evidence" value="ECO:0007669"/>
    <property type="project" value="UniProtKB-EC"/>
</dbReference>
<evidence type="ECO:0000256" key="3">
    <source>
        <dbReference type="ARBA" id="ARBA00022723"/>
    </source>
</evidence>
<dbReference type="Pfam" id="PF02979">
    <property type="entry name" value="NHase_alpha"/>
    <property type="match status" value="1"/>
</dbReference>
<dbReference type="AlphaFoldDB" id="A0A1X0JT08"/>
<evidence type="ECO:0000256" key="5">
    <source>
        <dbReference type="ARBA" id="ARBA00044877"/>
    </source>
</evidence>
<dbReference type="InterPro" id="IPR018141">
    <property type="entry name" value="Nitrile_hydratase_asu"/>
</dbReference>
<keyword evidence="4" id="KW-0456">Lyase</keyword>
<dbReference type="STRING" id="75922.BST47_09315"/>
<evidence type="ECO:0000256" key="6">
    <source>
        <dbReference type="PIRSR" id="PIRSR001426-1"/>
    </source>
</evidence>
<proteinExistence type="inferred from homology"/>
<evidence type="ECO:0000259" key="7">
    <source>
        <dbReference type="Pfam" id="PF02979"/>
    </source>
</evidence>
<dbReference type="InterPro" id="IPR023900">
    <property type="entry name" value="CN_Hdrtase_asu/SCN_Hdrlase_gsu"/>
</dbReference>
<dbReference type="PIRSF" id="PIRSF001426">
    <property type="entry name" value="NHase_alpha"/>
    <property type="match status" value="1"/>
</dbReference>
<feature type="binding site" evidence="6">
    <location>
        <position position="110"/>
    </location>
    <ligand>
        <name>Fe(3+)</name>
        <dbReference type="ChEBI" id="CHEBI:29034"/>
    </ligand>
</feature>
<sequence length="197" mass="21444">MTTDHHHPAELAPIEARVAAIESVLVQKGILDTAAVDAIVTHLEDNLGPMNGAQVIARAWTDPVYKEQLLDDATAAIDALGFGGPQGEHMVVVENTPAVHNIVVCTLCSCYPWPTLGLPPKWYKEPAYRARAVREPRKLLAEMGTVVPDNVEIRVWDSSSEARYLVLPMRPDGTEGMSVSELAGIVTRDSMIGVQRL</sequence>
<evidence type="ECO:0000313" key="8">
    <source>
        <dbReference type="EMBL" id="ORB66079.1"/>
    </source>
</evidence>
<dbReference type="InterPro" id="IPR036648">
    <property type="entry name" value="CN_Hdrase_a/SCN_Hdrase_g_sf"/>
</dbReference>
<organism evidence="8 9">
    <name type="scientific">Mycolicibacterium tusciae</name>
    <dbReference type="NCBI Taxonomy" id="75922"/>
    <lineage>
        <taxon>Bacteria</taxon>
        <taxon>Bacillati</taxon>
        <taxon>Actinomycetota</taxon>
        <taxon>Actinomycetes</taxon>
        <taxon>Mycobacteriales</taxon>
        <taxon>Mycobacteriaceae</taxon>
        <taxon>Mycolicibacterium</taxon>
    </lineage>
</organism>
<evidence type="ECO:0000313" key="9">
    <source>
        <dbReference type="Proteomes" id="UP000192411"/>
    </source>
</evidence>
<dbReference type="NCBIfam" id="TIGR01323">
    <property type="entry name" value="nitrile_alph"/>
    <property type="match status" value="1"/>
</dbReference>
<feature type="binding site" evidence="6">
    <location>
        <position position="109"/>
    </location>
    <ligand>
        <name>Fe(3+)</name>
        <dbReference type="ChEBI" id="CHEBI:29034"/>
    </ligand>
</feature>
<dbReference type="EC" id="4.2.1.84" evidence="2"/>
<accession>A0A1X0JT08</accession>
<feature type="binding site" evidence="6">
    <location>
        <position position="105"/>
    </location>
    <ligand>
        <name>Fe(3+)</name>
        <dbReference type="ChEBI" id="CHEBI:29034"/>
    </ligand>
</feature>
<evidence type="ECO:0000256" key="4">
    <source>
        <dbReference type="ARBA" id="ARBA00023239"/>
    </source>
</evidence>
<dbReference type="SUPFAM" id="SSF56209">
    <property type="entry name" value="Nitrile hydratase alpha chain"/>
    <property type="match status" value="1"/>
</dbReference>
<dbReference type="OrthoDB" id="528553at2"/>
<dbReference type="RefSeq" id="WP_083125252.1">
    <property type="nucleotide sequence ID" value="NZ_MVIM01000004.1"/>
</dbReference>
<comment type="similarity">
    <text evidence="1">Belongs to the nitrile hydratase subunit alpha family.</text>
</comment>
<evidence type="ECO:0000256" key="1">
    <source>
        <dbReference type="ARBA" id="ARBA00009363"/>
    </source>
</evidence>
<dbReference type="InterPro" id="IPR004232">
    <property type="entry name" value="CN_Hdrtase_a/SCN_Hdrlase_g"/>
</dbReference>
<comment type="caution">
    <text evidence="8">The sequence shown here is derived from an EMBL/GenBank/DDBJ whole genome shotgun (WGS) entry which is preliminary data.</text>
</comment>
<keyword evidence="6" id="KW-0408">Iron</keyword>
<reference evidence="8 9" key="1">
    <citation type="submission" date="2017-02" db="EMBL/GenBank/DDBJ databases">
        <title>The new phylogeny of genus Mycobacterium.</title>
        <authorList>
            <person name="Tortoli E."/>
            <person name="Trovato A."/>
            <person name="Cirillo D.M."/>
        </authorList>
    </citation>
    <scope>NUCLEOTIDE SEQUENCE [LARGE SCALE GENOMIC DNA]</scope>
    <source>
        <strain evidence="8 9">DSM 44338</strain>
    </source>
</reference>
<feature type="binding site" evidence="6">
    <location>
        <position position="108"/>
    </location>
    <ligand>
        <name>Fe(3+)</name>
        <dbReference type="ChEBI" id="CHEBI:29034"/>
    </ligand>
</feature>
<comment type="catalytic activity">
    <reaction evidence="5">
        <text>an aliphatic primary amide = an aliphatic nitrile + H2O</text>
        <dbReference type="Rhea" id="RHEA:12673"/>
        <dbReference type="ChEBI" id="CHEBI:15377"/>
        <dbReference type="ChEBI" id="CHEBI:65285"/>
        <dbReference type="ChEBI" id="CHEBI:80291"/>
        <dbReference type="EC" id="4.2.1.84"/>
    </reaction>
</comment>
<dbReference type="Gene3D" id="3.90.330.10">
    <property type="entry name" value="Nitrile hydratase alpha /Thiocyanate hydrolase gamma"/>
    <property type="match status" value="1"/>
</dbReference>
<dbReference type="EMBL" id="MVIM01000004">
    <property type="protein sequence ID" value="ORB66079.1"/>
    <property type="molecule type" value="Genomic_DNA"/>
</dbReference>
<dbReference type="Proteomes" id="UP000192411">
    <property type="component" value="Unassembled WGS sequence"/>
</dbReference>
<keyword evidence="3 6" id="KW-0479">Metal-binding</keyword>
<name>A0A1X0JT08_9MYCO</name>
<dbReference type="GO" id="GO:0046914">
    <property type="term" value="F:transition metal ion binding"/>
    <property type="evidence" value="ECO:0007669"/>
    <property type="project" value="InterPro"/>
</dbReference>
<evidence type="ECO:0000256" key="2">
    <source>
        <dbReference type="ARBA" id="ARBA00013079"/>
    </source>
</evidence>
<feature type="domain" description="Nitrile hydratase alpha/Thiocyanate hydrolase gamma" evidence="7">
    <location>
        <begin position="14"/>
        <end position="195"/>
    </location>
</feature>